<dbReference type="RefSeq" id="WP_008734203.1">
    <property type="nucleotide sequence ID" value="NZ_CP004387.1"/>
</dbReference>
<dbReference type="AlphaFoldDB" id="A0A0B4XS76"/>
<evidence type="ECO:0000313" key="2">
    <source>
        <dbReference type="EMBL" id="AJD49117.1"/>
    </source>
</evidence>
<feature type="signal peptide" evidence="1">
    <location>
        <begin position="1"/>
        <end position="20"/>
    </location>
</feature>
<reference evidence="2 3" key="1">
    <citation type="journal article" date="2012" name="J. Bacteriol.">
        <title>Genome sequence of an alkane-degrading bacterium, Alcanivorax pacificus type strain W11-5, isolated from deep sea sediment.</title>
        <authorList>
            <person name="Lai Q."/>
            <person name="Shao Z."/>
        </authorList>
    </citation>
    <scope>NUCLEOTIDE SEQUENCE [LARGE SCALE GENOMIC DNA]</scope>
    <source>
        <strain evidence="2 3">W11-5</strain>
    </source>
</reference>
<evidence type="ECO:0008006" key="4">
    <source>
        <dbReference type="Google" id="ProtNLM"/>
    </source>
</evidence>
<proteinExistence type="predicted"/>
<gene>
    <name evidence="2" type="ORF">S7S_13525</name>
</gene>
<dbReference type="EMBL" id="CP004387">
    <property type="protein sequence ID" value="AJD49117.1"/>
    <property type="molecule type" value="Genomic_DNA"/>
</dbReference>
<protein>
    <recommendedName>
        <fullName evidence="4">Lipoprotein</fullName>
    </recommendedName>
</protein>
<evidence type="ECO:0000256" key="1">
    <source>
        <dbReference type="SAM" id="SignalP"/>
    </source>
</evidence>
<keyword evidence="1" id="KW-0732">Signal</keyword>
<organism evidence="2 3">
    <name type="scientific">Isoalcanivorax pacificus W11-5</name>
    <dbReference type="NCBI Taxonomy" id="391936"/>
    <lineage>
        <taxon>Bacteria</taxon>
        <taxon>Pseudomonadati</taxon>
        <taxon>Pseudomonadota</taxon>
        <taxon>Gammaproteobacteria</taxon>
        <taxon>Oceanospirillales</taxon>
        <taxon>Alcanivoracaceae</taxon>
        <taxon>Isoalcanivorax</taxon>
    </lineage>
</organism>
<dbReference type="PROSITE" id="PS51257">
    <property type="entry name" value="PROKAR_LIPOPROTEIN"/>
    <property type="match status" value="1"/>
</dbReference>
<feature type="chain" id="PRO_5002111334" description="Lipoprotein" evidence="1">
    <location>
        <begin position="21"/>
        <end position="159"/>
    </location>
</feature>
<dbReference type="KEGG" id="apac:S7S_13525"/>
<dbReference type="STRING" id="391936.S7S_13525"/>
<accession>A0A0B4XS76</accession>
<name>A0A0B4XS76_9GAMM</name>
<dbReference type="OrthoDB" id="6078662at2"/>
<evidence type="ECO:0000313" key="3">
    <source>
        <dbReference type="Proteomes" id="UP000006764"/>
    </source>
</evidence>
<keyword evidence="3" id="KW-1185">Reference proteome</keyword>
<sequence>MMRPILLASLVALTSGCSHYHGPEGSDTATVVFTSNNVAAQPMVCVPGKGFQSTRYALSRNPFDSEAISQLNETLRKSAEVPASLPAGEPVRVGVQFRETREMGNPAPFRCNAAVRFTPQAGATYSVHFVRDGSQCGLGVSLADGTPAPDAVRAPWECR</sequence>
<dbReference type="HOGENOM" id="CLU_1648545_0_0_6"/>
<dbReference type="Proteomes" id="UP000006764">
    <property type="component" value="Chromosome"/>
</dbReference>